<feature type="transmembrane region" description="Helical" evidence="1">
    <location>
        <begin position="312"/>
        <end position="335"/>
    </location>
</feature>
<name>A0A1N5VNB3_9ARCH</name>
<accession>A0A1N5VNB3</accession>
<dbReference type="RefSeq" id="WP_148689977.1">
    <property type="nucleotide sequence ID" value="NZ_LT671858.1"/>
</dbReference>
<gene>
    <name evidence="2" type="ORF">CSP5_1449</name>
</gene>
<dbReference type="InterPro" id="IPR011701">
    <property type="entry name" value="MFS"/>
</dbReference>
<evidence type="ECO:0000313" key="3">
    <source>
        <dbReference type="Proteomes" id="UP000195607"/>
    </source>
</evidence>
<organism evidence="2 3">
    <name type="scientific">Cuniculiplasma divulgatum</name>
    <dbReference type="NCBI Taxonomy" id="1673428"/>
    <lineage>
        <taxon>Archaea</taxon>
        <taxon>Methanobacteriati</taxon>
        <taxon>Thermoplasmatota</taxon>
        <taxon>Thermoplasmata</taxon>
        <taxon>Thermoplasmatales</taxon>
        <taxon>Cuniculiplasmataceae</taxon>
        <taxon>Cuniculiplasma</taxon>
    </lineage>
</organism>
<reference evidence="2 3" key="1">
    <citation type="submission" date="2016-04" db="EMBL/GenBank/DDBJ databases">
        <authorList>
            <person name="Evans L.H."/>
            <person name="Alamgir A."/>
            <person name="Owens N."/>
            <person name="Weber N.D."/>
            <person name="Virtaneva K."/>
            <person name="Barbian K."/>
            <person name="Babar A."/>
            <person name="Rosenke K."/>
        </authorList>
    </citation>
    <scope>NUCLEOTIDE SEQUENCE [LARGE SCALE GENOMIC DNA]</scope>
    <source>
        <strain evidence="3">S5(T) (JCM 30642 \VKM B-2941)</strain>
    </source>
</reference>
<dbReference type="GO" id="GO:0022857">
    <property type="term" value="F:transmembrane transporter activity"/>
    <property type="evidence" value="ECO:0007669"/>
    <property type="project" value="InterPro"/>
</dbReference>
<keyword evidence="1" id="KW-0812">Transmembrane</keyword>
<keyword evidence="1" id="KW-1133">Transmembrane helix</keyword>
<protein>
    <submittedName>
        <fullName evidence="2">UMF4 family major facilitator superfamily permease</fullName>
    </submittedName>
</protein>
<feature type="transmembrane region" description="Helical" evidence="1">
    <location>
        <begin position="257"/>
        <end position="275"/>
    </location>
</feature>
<feature type="transmembrane region" description="Helical" evidence="1">
    <location>
        <begin position="224"/>
        <end position="245"/>
    </location>
</feature>
<dbReference type="Pfam" id="PF07690">
    <property type="entry name" value="MFS_1"/>
    <property type="match status" value="1"/>
</dbReference>
<evidence type="ECO:0000313" key="2">
    <source>
        <dbReference type="EMBL" id="SIM74474.1"/>
    </source>
</evidence>
<keyword evidence="1" id="KW-0472">Membrane</keyword>
<dbReference type="SUPFAM" id="SSF103473">
    <property type="entry name" value="MFS general substrate transporter"/>
    <property type="match status" value="2"/>
</dbReference>
<evidence type="ECO:0000256" key="1">
    <source>
        <dbReference type="SAM" id="Phobius"/>
    </source>
</evidence>
<dbReference type="Gene3D" id="1.20.1250.20">
    <property type="entry name" value="MFS general substrate transporter like domains"/>
    <property type="match status" value="2"/>
</dbReference>
<feature type="transmembrane region" description="Helical" evidence="1">
    <location>
        <begin position="12"/>
        <end position="30"/>
    </location>
</feature>
<sequence>MHRTSFNIETPYIFSISTILFSMAWFWLSFTFPLRLVSLHYNYFQIGAIGTSSSLPFILISYLYRKSRRRHLNLALKIPYVVIIVASIMLLTHVNSTYSYILIIIFTGFFQSMWWISAEIETGLLDRDGMAERYSAAWSIPTGVFPLFSGIMLQYIGYYSVYLLVLAVSITGLILQPTDRKERIKRKVKMKLNYRMVLPMSFSGIGMGFVTFVIVPIIRTGNYSYLLIGILLTIYWVMFAVGSIVANFSSVSKQRNFTIISSLLSAFPLILIFGFTVPLLIAALAVSGFGSSVGFSKILSYINKTESPRNGVFYYESFFSFGFITGTFLGGFLAYFASLKVSLIVFIPAIVFAILMVITHDSDPVIPVSSNLE</sequence>
<feature type="transmembrane region" description="Helical" evidence="1">
    <location>
        <begin position="159"/>
        <end position="175"/>
    </location>
</feature>
<feature type="transmembrane region" description="Helical" evidence="1">
    <location>
        <begin position="42"/>
        <end position="62"/>
    </location>
</feature>
<dbReference type="AlphaFoldDB" id="A0A1N5VNB3"/>
<proteinExistence type="predicted"/>
<feature type="transmembrane region" description="Helical" evidence="1">
    <location>
        <begin position="341"/>
        <end position="359"/>
    </location>
</feature>
<dbReference type="EMBL" id="LT671858">
    <property type="protein sequence ID" value="SIM74474.1"/>
    <property type="molecule type" value="Genomic_DNA"/>
</dbReference>
<dbReference type="Proteomes" id="UP000195607">
    <property type="component" value="Chromosome I"/>
</dbReference>
<dbReference type="GeneID" id="41588690"/>
<dbReference type="InterPro" id="IPR036259">
    <property type="entry name" value="MFS_trans_sf"/>
</dbReference>
<feature type="transmembrane region" description="Helical" evidence="1">
    <location>
        <begin position="196"/>
        <end position="218"/>
    </location>
</feature>